<accession>A0A6G1IFJ1</accession>
<keyword evidence="2" id="KW-0812">Transmembrane</keyword>
<feature type="region of interest" description="Disordered" evidence="1">
    <location>
        <begin position="60"/>
        <end position="134"/>
    </location>
</feature>
<keyword evidence="4" id="KW-1185">Reference proteome</keyword>
<organism evidence="3 4">
    <name type="scientific">Lentithecium fluviatile CBS 122367</name>
    <dbReference type="NCBI Taxonomy" id="1168545"/>
    <lineage>
        <taxon>Eukaryota</taxon>
        <taxon>Fungi</taxon>
        <taxon>Dikarya</taxon>
        <taxon>Ascomycota</taxon>
        <taxon>Pezizomycotina</taxon>
        <taxon>Dothideomycetes</taxon>
        <taxon>Pleosporomycetidae</taxon>
        <taxon>Pleosporales</taxon>
        <taxon>Massarineae</taxon>
        <taxon>Lentitheciaceae</taxon>
        <taxon>Lentithecium</taxon>
    </lineage>
</organism>
<sequence>MPADQTPLFSNLGCNYAGFFGGGWSSLYRSLPSDAAVNSTISRQDTSLLPPATTAISRTYAKSTPTSPSDNSGSASPSPSLTDPFGTTPTSTPPSDLASSMTASPSTRMRTGISSSPSGANSEQTTTGAETADSGISRSDKIALGVGIGIGVPTVLMTALAWFYPRHRKAGLERG</sequence>
<evidence type="ECO:0000313" key="3">
    <source>
        <dbReference type="EMBL" id="KAF2676669.1"/>
    </source>
</evidence>
<feature type="transmembrane region" description="Helical" evidence="2">
    <location>
        <begin position="142"/>
        <end position="164"/>
    </location>
</feature>
<evidence type="ECO:0000256" key="2">
    <source>
        <dbReference type="SAM" id="Phobius"/>
    </source>
</evidence>
<protein>
    <recommendedName>
        <fullName evidence="5">Mid2 domain-containing protein</fullName>
    </recommendedName>
</protein>
<evidence type="ECO:0000256" key="1">
    <source>
        <dbReference type="SAM" id="MobiDB-lite"/>
    </source>
</evidence>
<keyword evidence="2" id="KW-1133">Transmembrane helix</keyword>
<name>A0A6G1IFJ1_9PLEO</name>
<dbReference type="Proteomes" id="UP000799291">
    <property type="component" value="Unassembled WGS sequence"/>
</dbReference>
<feature type="compositionally biased region" description="Low complexity" evidence="1">
    <location>
        <begin position="65"/>
        <end position="100"/>
    </location>
</feature>
<proteinExistence type="predicted"/>
<evidence type="ECO:0000313" key="4">
    <source>
        <dbReference type="Proteomes" id="UP000799291"/>
    </source>
</evidence>
<keyword evidence="2" id="KW-0472">Membrane</keyword>
<gene>
    <name evidence="3" type="ORF">K458DRAFT_396704</name>
</gene>
<reference evidence="3" key="1">
    <citation type="journal article" date="2020" name="Stud. Mycol.">
        <title>101 Dothideomycetes genomes: a test case for predicting lifestyles and emergence of pathogens.</title>
        <authorList>
            <person name="Haridas S."/>
            <person name="Albert R."/>
            <person name="Binder M."/>
            <person name="Bloem J."/>
            <person name="Labutti K."/>
            <person name="Salamov A."/>
            <person name="Andreopoulos B."/>
            <person name="Baker S."/>
            <person name="Barry K."/>
            <person name="Bills G."/>
            <person name="Bluhm B."/>
            <person name="Cannon C."/>
            <person name="Castanera R."/>
            <person name="Culley D."/>
            <person name="Daum C."/>
            <person name="Ezra D."/>
            <person name="Gonzalez J."/>
            <person name="Henrissat B."/>
            <person name="Kuo A."/>
            <person name="Liang C."/>
            <person name="Lipzen A."/>
            <person name="Lutzoni F."/>
            <person name="Magnuson J."/>
            <person name="Mondo S."/>
            <person name="Nolan M."/>
            <person name="Ohm R."/>
            <person name="Pangilinan J."/>
            <person name="Park H.-J."/>
            <person name="Ramirez L."/>
            <person name="Alfaro M."/>
            <person name="Sun H."/>
            <person name="Tritt A."/>
            <person name="Yoshinaga Y."/>
            <person name="Zwiers L.-H."/>
            <person name="Turgeon B."/>
            <person name="Goodwin S."/>
            <person name="Spatafora J."/>
            <person name="Crous P."/>
            <person name="Grigoriev I."/>
        </authorList>
    </citation>
    <scope>NUCLEOTIDE SEQUENCE</scope>
    <source>
        <strain evidence="3">CBS 122367</strain>
    </source>
</reference>
<feature type="compositionally biased region" description="Polar residues" evidence="1">
    <location>
        <begin position="101"/>
        <end position="134"/>
    </location>
</feature>
<dbReference type="EMBL" id="MU005631">
    <property type="protein sequence ID" value="KAF2676669.1"/>
    <property type="molecule type" value="Genomic_DNA"/>
</dbReference>
<evidence type="ECO:0008006" key="5">
    <source>
        <dbReference type="Google" id="ProtNLM"/>
    </source>
</evidence>
<dbReference type="OrthoDB" id="3801405at2759"/>
<dbReference type="AlphaFoldDB" id="A0A6G1IFJ1"/>